<gene>
    <name evidence="2" type="ORF">LKD20_07965</name>
</gene>
<evidence type="ECO:0008006" key="4">
    <source>
        <dbReference type="Google" id="ProtNLM"/>
    </source>
</evidence>
<keyword evidence="1" id="KW-1133">Transmembrane helix</keyword>
<accession>A0ABS8F3R0</accession>
<proteinExistence type="predicted"/>
<protein>
    <recommendedName>
        <fullName evidence="4">Cation diffusion facilitator family transporter</fullName>
    </recommendedName>
</protein>
<keyword evidence="1" id="KW-0472">Membrane</keyword>
<keyword evidence="3" id="KW-1185">Reference proteome</keyword>
<reference evidence="2 3" key="1">
    <citation type="submission" date="2021-10" db="EMBL/GenBank/DDBJ databases">
        <title>Anaerobic single-cell dispensing facilitates the cultivation of human gut bacteria.</title>
        <authorList>
            <person name="Afrizal A."/>
        </authorList>
    </citation>
    <scope>NUCLEOTIDE SEQUENCE [LARGE SCALE GENOMIC DNA]</scope>
    <source>
        <strain evidence="2 3">CLA-AA-H247</strain>
    </source>
</reference>
<keyword evidence="1" id="KW-0812">Transmembrane</keyword>
<evidence type="ECO:0000313" key="3">
    <source>
        <dbReference type="Proteomes" id="UP001198241"/>
    </source>
</evidence>
<evidence type="ECO:0000256" key="1">
    <source>
        <dbReference type="SAM" id="Phobius"/>
    </source>
</evidence>
<dbReference type="RefSeq" id="WP_227721401.1">
    <property type="nucleotide sequence ID" value="NZ_JAJEQD010000016.1"/>
</dbReference>
<dbReference type="EMBL" id="JAJEQD010000016">
    <property type="protein sequence ID" value="MCC2157072.1"/>
    <property type="molecule type" value="Genomic_DNA"/>
</dbReference>
<feature type="transmembrane region" description="Helical" evidence="1">
    <location>
        <begin position="417"/>
        <end position="438"/>
    </location>
</feature>
<organism evidence="2 3">
    <name type="scientific">Veillonella fallax</name>
    <dbReference type="NCBI Taxonomy" id="2881272"/>
    <lineage>
        <taxon>Bacteria</taxon>
        <taxon>Bacillati</taxon>
        <taxon>Bacillota</taxon>
        <taxon>Negativicutes</taxon>
        <taxon>Veillonellales</taxon>
        <taxon>Veillonellaceae</taxon>
        <taxon>Veillonella</taxon>
    </lineage>
</organism>
<sequence length="545" mass="61991">MTTRFLGELDSNMIVSDSKDTKKSIFQEYERVILDSLLQTFGLDFIIQDQYGGDVDTIHNLEQVGKNEKMSIKNTDTRNKYENRGNYDSHKYHSDKQYIAKNREYSKQRRTSGIKDAYTKEKLYDSHDLDHIISAKVVHDNAAVYATSLDPVTLANSDDNLVPTYSSVNRSKGAKTVDQFLTDWKNTKGMRQSRIKELEGKGSLTKKEQKQLKKYKELEKLKPDEVKKLYQQSKQSMTNKLNKDYYTSSKFTMDTTKAALSLGGKTAVKQVIGFVLIEVWFSIKERLSLCTSNSLKGFFSDILEGIKEGFIKAKSKYKEVISKLKEGLISGVIASLMTTLTNIVKTLLEGSIKILRHASGALVKAIKILFFEEHKSWQDKIHAILVVLATSASAIVGSLIGTYLAPTLSGIPLVGELLVTFIEVFVSGIISCTLIYFIDKWDIAKKIYEFIKQLDINPFGEYVEYMKEQVAMYEAYVAKLLQVDVKTVIHETEKYNRVLELLEGNNYGMINDQLKNLMSEININLPWQGDFSSFMSNKKSKLVFK</sequence>
<dbReference type="Proteomes" id="UP001198241">
    <property type="component" value="Unassembled WGS sequence"/>
</dbReference>
<name>A0ABS8F3R0_9FIRM</name>
<evidence type="ECO:0000313" key="2">
    <source>
        <dbReference type="EMBL" id="MCC2157072.1"/>
    </source>
</evidence>
<comment type="caution">
    <text evidence="2">The sequence shown here is derived from an EMBL/GenBank/DDBJ whole genome shotgun (WGS) entry which is preliminary data.</text>
</comment>
<feature type="transmembrane region" description="Helical" evidence="1">
    <location>
        <begin position="383"/>
        <end position="405"/>
    </location>
</feature>